<accession>A0A9W8NIL8</accession>
<dbReference type="Proteomes" id="UP001148614">
    <property type="component" value="Unassembled WGS sequence"/>
</dbReference>
<dbReference type="AlphaFoldDB" id="A0A9W8NIL8"/>
<gene>
    <name evidence="2" type="ORF">NPX13_g3223</name>
</gene>
<evidence type="ECO:0000256" key="1">
    <source>
        <dbReference type="SAM" id="MobiDB-lite"/>
    </source>
</evidence>
<dbReference type="EMBL" id="JANPWZ010000387">
    <property type="protein sequence ID" value="KAJ3577340.1"/>
    <property type="molecule type" value="Genomic_DNA"/>
</dbReference>
<proteinExistence type="predicted"/>
<keyword evidence="3" id="KW-1185">Reference proteome</keyword>
<sequence length="206" mass="23432">MLTGTWGSARARLGITTLIRLQKHKARPGSFLEDDDRRPGQETQKLEMYEHQRRGICQTKLRIAMSFSIRQWHLRTPGPNLSRMGLLHSQVHHRRALLEAGRDEPETTINPLLLDECHQPCDWRLPTQKNPDQDSAYGSGGIGESARQQQQQQQTSGGVLNYTDADNLNWHQFSAMGFSQDQLDDPRPSSIVDENWELLNSDLPPG</sequence>
<feature type="region of interest" description="Disordered" evidence="1">
    <location>
        <begin position="179"/>
        <end position="206"/>
    </location>
</feature>
<reference evidence="2" key="1">
    <citation type="submission" date="2022-07" db="EMBL/GenBank/DDBJ databases">
        <title>Genome Sequence of Xylaria arbuscula.</title>
        <authorList>
            <person name="Buettner E."/>
        </authorList>
    </citation>
    <scope>NUCLEOTIDE SEQUENCE</scope>
    <source>
        <strain evidence="2">VT107</strain>
    </source>
</reference>
<comment type="caution">
    <text evidence="2">The sequence shown here is derived from an EMBL/GenBank/DDBJ whole genome shotgun (WGS) entry which is preliminary data.</text>
</comment>
<evidence type="ECO:0000313" key="2">
    <source>
        <dbReference type="EMBL" id="KAJ3577340.1"/>
    </source>
</evidence>
<feature type="region of interest" description="Disordered" evidence="1">
    <location>
        <begin position="123"/>
        <end position="162"/>
    </location>
</feature>
<protein>
    <submittedName>
        <fullName evidence="2">Uncharacterized protein</fullName>
    </submittedName>
</protein>
<evidence type="ECO:0000313" key="3">
    <source>
        <dbReference type="Proteomes" id="UP001148614"/>
    </source>
</evidence>
<organism evidence="2 3">
    <name type="scientific">Xylaria arbuscula</name>
    <dbReference type="NCBI Taxonomy" id="114810"/>
    <lineage>
        <taxon>Eukaryota</taxon>
        <taxon>Fungi</taxon>
        <taxon>Dikarya</taxon>
        <taxon>Ascomycota</taxon>
        <taxon>Pezizomycotina</taxon>
        <taxon>Sordariomycetes</taxon>
        <taxon>Xylariomycetidae</taxon>
        <taxon>Xylariales</taxon>
        <taxon>Xylariaceae</taxon>
        <taxon>Xylaria</taxon>
    </lineage>
</organism>
<name>A0A9W8NIL8_9PEZI</name>